<accession>A0A1X9IAS6</accession>
<name>A0A1X9IAS6_9CAUD</name>
<evidence type="ECO:0000313" key="1">
    <source>
        <dbReference type="EMBL" id="ANT45255.1"/>
    </source>
</evidence>
<reference evidence="1 2" key="1">
    <citation type="submission" date="2016-05" db="EMBL/GenBank/DDBJ databases">
        <title>A Novel Xanthomonas Oryzae pv. Oryzae Phage Xoo-sp2 as Possible Biocontrol Agent in Plant.</title>
        <authorList>
            <person name="Dong Z."/>
            <person name="Liu J."/>
            <person name="Peng D."/>
        </authorList>
    </citation>
    <scope>NUCLEOTIDE SEQUENCE [LARGE SCALE GENOMIC DNA]</scope>
</reference>
<proteinExistence type="predicted"/>
<protein>
    <submittedName>
        <fullName evidence="1">Uncharacterized protein</fullName>
    </submittedName>
</protein>
<evidence type="ECO:0000313" key="2">
    <source>
        <dbReference type="Proteomes" id="UP000223047"/>
    </source>
</evidence>
<dbReference type="EMBL" id="KX241618">
    <property type="protein sequence ID" value="ANT45255.1"/>
    <property type="molecule type" value="Genomic_DNA"/>
</dbReference>
<organism evidence="1 2">
    <name type="scientific">Xanthomonas phage Xoo-sp2</name>
    <dbReference type="NCBI Taxonomy" id="1852622"/>
    <lineage>
        <taxon>Viruses</taxon>
        <taxon>Duplodnaviria</taxon>
        <taxon>Heunggongvirae</taxon>
        <taxon>Uroviricota</taxon>
        <taxon>Caudoviricetes</taxon>
        <taxon>Mesyanzhinovviridae</taxon>
        <taxon>Bradleyvirinae</taxon>
        <taxon>Xooduovirus</taxon>
        <taxon>Xooduovirus Xoosp2</taxon>
    </lineage>
</organism>
<dbReference type="Proteomes" id="UP000223047">
    <property type="component" value="Segment"/>
</dbReference>
<gene>
    <name evidence="1" type="ORF">Xoosp2_33</name>
</gene>
<sequence length="76" mass="7602">MADALYYVRLSGSRCGQTLNNKVNAVIVVADDAAANANARAAAAAATGGPDGVWADAVVTPLDATLESPILLATTD</sequence>
<keyword evidence="2" id="KW-1185">Reference proteome</keyword>